<gene>
    <name evidence="1" type="ORF">HPB47_011920</name>
</gene>
<proteinExistence type="predicted"/>
<evidence type="ECO:0000313" key="1">
    <source>
        <dbReference type="EMBL" id="KAG0410945.1"/>
    </source>
</evidence>
<organism evidence="1 2">
    <name type="scientific">Ixodes persulcatus</name>
    <name type="common">Taiga tick</name>
    <dbReference type="NCBI Taxonomy" id="34615"/>
    <lineage>
        <taxon>Eukaryota</taxon>
        <taxon>Metazoa</taxon>
        <taxon>Ecdysozoa</taxon>
        <taxon>Arthropoda</taxon>
        <taxon>Chelicerata</taxon>
        <taxon>Arachnida</taxon>
        <taxon>Acari</taxon>
        <taxon>Parasitiformes</taxon>
        <taxon>Ixodida</taxon>
        <taxon>Ixodoidea</taxon>
        <taxon>Ixodidae</taxon>
        <taxon>Ixodinae</taxon>
        <taxon>Ixodes</taxon>
    </lineage>
</organism>
<comment type="caution">
    <text evidence="1">The sequence shown here is derived from an EMBL/GenBank/DDBJ whole genome shotgun (WGS) entry which is preliminary data.</text>
</comment>
<reference evidence="1 2" key="1">
    <citation type="journal article" date="2020" name="Cell">
        <title>Large-Scale Comparative Analyses of Tick Genomes Elucidate Their Genetic Diversity and Vector Capacities.</title>
        <authorList>
            <consortium name="Tick Genome and Microbiome Consortium (TIGMIC)"/>
            <person name="Jia N."/>
            <person name="Wang J."/>
            <person name="Shi W."/>
            <person name="Du L."/>
            <person name="Sun Y."/>
            <person name="Zhan W."/>
            <person name="Jiang J.F."/>
            <person name="Wang Q."/>
            <person name="Zhang B."/>
            <person name="Ji P."/>
            <person name="Bell-Sakyi L."/>
            <person name="Cui X.M."/>
            <person name="Yuan T.T."/>
            <person name="Jiang B.G."/>
            <person name="Yang W.F."/>
            <person name="Lam T.T."/>
            <person name="Chang Q.C."/>
            <person name="Ding S.J."/>
            <person name="Wang X.J."/>
            <person name="Zhu J.G."/>
            <person name="Ruan X.D."/>
            <person name="Zhao L."/>
            <person name="Wei J.T."/>
            <person name="Ye R.Z."/>
            <person name="Que T.C."/>
            <person name="Du C.H."/>
            <person name="Zhou Y.H."/>
            <person name="Cheng J.X."/>
            <person name="Dai P.F."/>
            <person name="Guo W.B."/>
            <person name="Han X.H."/>
            <person name="Huang E.J."/>
            <person name="Li L.F."/>
            <person name="Wei W."/>
            <person name="Gao Y.C."/>
            <person name="Liu J.Z."/>
            <person name="Shao H.Z."/>
            <person name="Wang X."/>
            <person name="Wang C.C."/>
            <person name="Yang T.C."/>
            <person name="Huo Q.B."/>
            <person name="Li W."/>
            <person name="Chen H.Y."/>
            <person name="Chen S.E."/>
            <person name="Zhou L.G."/>
            <person name="Ni X.B."/>
            <person name="Tian J.H."/>
            <person name="Sheng Y."/>
            <person name="Liu T."/>
            <person name="Pan Y.S."/>
            <person name="Xia L.Y."/>
            <person name="Li J."/>
            <person name="Zhao F."/>
            <person name="Cao W.C."/>
        </authorList>
    </citation>
    <scope>NUCLEOTIDE SEQUENCE [LARGE SCALE GENOMIC DNA]</scope>
    <source>
        <strain evidence="1">Iper-2018</strain>
    </source>
</reference>
<dbReference type="Proteomes" id="UP000805193">
    <property type="component" value="Unassembled WGS sequence"/>
</dbReference>
<evidence type="ECO:0000313" key="2">
    <source>
        <dbReference type="Proteomes" id="UP000805193"/>
    </source>
</evidence>
<sequence>MRPGLARGRERRGRAAAAGRRARRASLSSPAPPHPPSPAAAVLVRRNVTVAQRELEGVKIPHVFVELIPKIGQGLFVPNVYSKPLLQHRFGELIRRARAVAGDGPLLIADDFNAPHAAWGYGRETSKGKRLWEASQDQGLEFIANPATPRKGVGREKATRYRTLRSWRT</sequence>
<name>A0AC60NV44_IXOPE</name>
<protein>
    <submittedName>
        <fullName evidence="1">Uncharacterized protein</fullName>
    </submittedName>
</protein>
<keyword evidence="2" id="KW-1185">Reference proteome</keyword>
<dbReference type="EMBL" id="JABSTQ010011471">
    <property type="protein sequence ID" value="KAG0410945.1"/>
    <property type="molecule type" value="Genomic_DNA"/>
</dbReference>
<accession>A0AC60NV44</accession>